<dbReference type="SMR" id="A2DRC2"/>
<feature type="compositionally biased region" description="Polar residues" evidence="1">
    <location>
        <begin position="103"/>
        <end position="115"/>
    </location>
</feature>
<dbReference type="VEuPathDB" id="TrichDB:TVAG_297270"/>
<dbReference type="EMBL" id="DS113235">
    <property type="protein sequence ID" value="EAY17048.1"/>
    <property type="molecule type" value="Genomic_DNA"/>
</dbReference>
<evidence type="ECO:0000313" key="3">
    <source>
        <dbReference type="Proteomes" id="UP000001542"/>
    </source>
</evidence>
<protein>
    <submittedName>
        <fullName evidence="2">Uncharacterized protein</fullName>
    </submittedName>
</protein>
<dbReference type="Proteomes" id="UP000001542">
    <property type="component" value="Unassembled WGS sequence"/>
</dbReference>
<feature type="region of interest" description="Disordered" evidence="1">
    <location>
        <begin position="132"/>
        <end position="169"/>
    </location>
</feature>
<dbReference type="InParanoid" id="A2DRC2"/>
<evidence type="ECO:0000256" key="1">
    <source>
        <dbReference type="SAM" id="MobiDB-lite"/>
    </source>
</evidence>
<sequence>MSLEQIKDQLARIFGKVYQQQQLTDDIISDNLSVRKLVIIVRLLKLSDKPASSLRKPILCSLLLEFLNSDQMKIKYQKANEDREKRAKQRAERRVEKAAQKAQTQNEQPTLQAEPQTKLEYLRSSRKAAAAAAEEKRELSKSESHGSMTDLDKINKQSGKMSSSSSLIQAPQFAQPASGMRFDLQFTTLKDSSKALQCLQKMNAFVWELSDRITELERAISILVLRISEAEKTLL</sequence>
<accession>A2DRC2</accession>
<feature type="region of interest" description="Disordered" evidence="1">
    <location>
        <begin position="78"/>
        <end position="117"/>
    </location>
</feature>
<dbReference type="VEuPathDB" id="TrichDB:TVAGG3_0512940"/>
<dbReference type="RefSeq" id="XP_001329271.1">
    <property type="nucleotide sequence ID" value="XM_001329236.1"/>
</dbReference>
<reference evidence="2" key="1">
    <citation type="submission" date="2006-10" db="EMBL/GenBank/DDBJ databases">
        <authorList>
            <person name="Amadeo P."/>
            <person name="Zhao Q."/>
            <person name="Wortman J."/>
            <person name="Fraser-Liggett C."/>
            <person name="Carlton J."/>
        </authorList>
    </citation>
    <scope>NUCLEOTIDE SEQUENCE</scope>
    <source>
        <strain evidence="2">G3</strain>
    </source>
</reference>
<name>A2DRC2_TRIV3</name>
<dbReference type="AlphaFoldDB" id="A2DRC2"/>
<evidence type="ECO:0000313" key="2">
    <source>
        <dbReference type="EMBL" id="EAY17048.1"/>
    </source>
</evidence>
<dbReference type="KEGG" id="tva:4775062"/>
<keyword evidence="3" id="KW-1185">Reference proteome</keyword>
<organism evidence="2 3">
    <name type="scientific">Trichomonas vaginalis (strain ATCC PRA-98 / G3)</name>
    <dbReference type="NCBI Taxonomy" id="412133"/>
    <lineage>
        <taxon>Eukaryota</taxon>
        <taxon>Metamonada</taxon>
        <taxon>Parabasalia</taxon>
        <taxon>Trichomonadida</taxon>
        <taxon>Trichomonadidae</taxon>
        <taxon>Trichomonas</taxon>
    </lineage>
</organism>
<dbReference type="OrthoDB" id="10642160at2759"/>
<gene>
    <name evidence="2" type="ORF">TVAG_297270</name>
</gene>
<reference evidence="2" key="2">
    <citation type="journal article" date="2007" name="Science">
        <title>Draft genome sequence of the sexually transmitted pathogen Trichomonas vaginalis.</title>
        <authorList>
            <person name="Carlton J.M."/>
            <person name="Hirt R.P."/>
            <person name="Silva J.C."/>
            <person name="Delcher A.L."/>
            <person name="Schatz M."/>
            <person name="Zhao Q."/>
            <person name="Wortman J.R."/>
            <person name="Bidwell S.L."/>
            <person name="Alsmark U.C.M."/>
            <person name="Besteiro S."/>
            <person name="Sicheritz-Ponten T."/>
            <person name="Noel C.J."/>
            <person name="Dacks J.B."/>
            <person name="Foster P.G."/>
            <person name="Simillion C."/>
            <person name="Van de Peer Y."/>
            <person name="Miranda-Saavedra D."/>
            <person name="Barton G.J."/>
            <person name="Westrop G.D."/>
            <person name="Mueller S."/>
            <person name="Dessi D."/>
            <person name="Fiori P.L."/>
            <person name="Ren Q."/>
            <person name="Paulsen I."/>
            <person name="Zhang H."/>
            <person name="Bastida-Corcuera F.D."/>
            <person name="Simoes-Barbosa A."/>
            <person name="Brown M.T."/>
            <person name="Hayes R.D."/>
            <person name="Mukherjee M."/>
            <person name="Okumura C.Y."/>
            <person name="Schneider R."/>
            <person name="Smith A.J."/>
            <person name="Vanacova S."/>
            <person name="Villalvazo M."/>
            <person name="Haas B.J."/>
            <person name="Pertea M."/>
            <person name="Feldblyum T.V."/>
            <person name="Utterback T.R."/>
            <person name="Shu C.L."/>
            <person name="Osoegawa K."/>
            <person name="de Jong P.J."/>
            <person name="Hrdy I."/>
            <person name="Horvathova L."/>
            <person name="Zubacova Z."/>
            <person name="Dolezal P."/>
            <person name="Malik S.B."/>
            <person name="Logsdon J.M. Jr."/>
            <person name="Henze K."/>
            <person name="Gupta A."/>
            <person name="Wang C.C."/>
            <person name="Dunne R.L."/>
            <person name="Upcroft J.A."/>
            <person name="Upcroft P."/>
            <person name="White O."/>
            <person name="Salzberg S.L."/>
            <person name="Tang P."/>
            <person name="Chiu C.-H."/>
            <person name="Lee Y.-S."/>
            <person name="Embley T.M."/>
            <person name="Coombs G.H."/>
            <person name="Mottram J.C."/>
            <person name="Tachezy J."/>
            <person name="Fraser-Liggett C.M."/>
            <person name="Johnson P.J."/>
        </authorList>
    </citation>
    <scope>NUCLEOTIDE SEQUENCE [LARGE SCALE GENOMIC DNA]</scope>
    <source>
        <strain evidence="2">G3</strain>
    </source>
</reference>
<feature type="compositionally biased region" description="Basic and acidic residues" evidence="1">
    <location>
        <begin position="78"/>
        <end position="99"/>
    </location>
</feature>
<proteinExistence type="predicted"/>
<feature type="compositionally biased region" description="Basic and acidic residues" evidence="1">
    <location>
        <begin position="133"/>
        <end position="155"/>
    </location>
</feature>